<feature type="domain" description="HD/PDEase" evidence="1">
    <location>
        <begin position="29"/>
        <end position="160"/>
    </location>
</feature>
<dbReference type="Gene3D" id="1.10.3210.10">
    <property type="entry name" value="Hypothetical protein af1432"/>
    <property type="match status" value="1"/>
</dbReference>
<evidence type="ECO:0000313" key="3">
    <source>
        <dbReference type="Proteomes" id="UP001298753"/>
    </source>
</evidence>
<sequence length="171" mass="19327">MDSEIQQYAGDILAHPRFQQLRTFCHHGLDNSVYDHSVAVAEAACQIARLMRLSESETTSVVRAALLHDFFGYDWHGERFRRYLSHFSGVHRIAHMHGFIHGHIAADRAKHTFGLSERECEAIARHMFPLAAMPRTRIAWIVTVADKAVASKEMTAAVGGYVSHAYHKIFA</sequence>
<gene>
    <name evidence="2" type="ORF">LKD22_11000</name>
</gene>
<dbReference type="AlphaFoldDB" id="A0AAW4W443"/>
<dbReference type="InterPro" id="IPR006674">
    <property type="entry name" value="HD_domain"/>
</dbReference>
<dbReference type="Proteomes" id="UP001298753">
    <property type="component" value="Unassembled WGS sequence"/>
</dbReference>
<evidence type="ECO:0000259" key="1">
    <source>
        <dbReference type="SMART" id="SM00471"/>
    </source>
</evidence>
<accession>A0AAW4W443</accession>
<proteinExistence type="predicted"/>
<protein>
    <submittedName>
        <fullName evidence="2">HD domain-containing protein</fullName>
    </submittedName>
</protein>
<name>A0AAW4W443_9FIRM</name>
<reference evidence="2 3" key="1">
    <citation type="submission" date="2021-10" db="EMBL/GenBank/DDBJ databases">
        <title>Anaerobic single-cell dispensing facilitates the cultivation of human gut bacteria.</title>
        <authorList>
            <person name="Afrizal A."/>
        </authorList>
    </citation>
    <scope>NUCLEOTIDE SEQUENCE [LARGE SCALE GENOMIC DNA]</scope>
    <source>
        <strain evidence="2 3">CLA-AA-H270</strain>
    </source>
</reference>
<dbReference type="RefSeq" id="WP_110437311.1">
    <property type="nucleotide sequence ID" value="NZ_DBEZDI010000151.1"/>
</dbReference>
<dbReference type="EMBL" id="JAJEPX010000043">
    <property type="protein sequence ID" value="MCC2177644.1"/>
    <property type="molecule type" value="Genomic_DNA"/>
</dbReference>
<keyword evidence="3" id="KW-1185">Reference proteome</keyword>
<evidence type="ECO:0000313" key="2">
    <source>
        <dbReference type="EMBL" id="MCC2177644.1"/>
    </source>
</evidence>
<dbReference type="SUPFAM" id="SSF109604">
    <property type="entry name" value="HD-domain/PDEase-like"/>
    <property type="match status" value="1"/>
</dbReference>
<organism evidence="2 3">
    <name type="scientific">Agathobaculum butyriciproducens</name>
    <dbReference type="NCBI Taxonomy" id="1628085"/>
    <lineage>
        <taxon>Bacteria</taxon>
        <taxon>Bacillati</taxon>
        <taxon>Bacillota</taxon>
        <taxon>Clostridia</taxon>
        <taxon>Eubacteriales</taxon>
        <taxon>Butyricicoccaceae</taxon>
        <taxon>Agathobaculum</taxon>
    </lineage>
</organism>
<comment type="caution">
    <text evidence="2">The sequence shown here is derived from an EMBL/GenBank/DDBJ whole genome shotgun (WGS) entry which is preliminary data.</text>
</comment>
<dbReference type="CDD" id="cd00077">
    <property type="entry name" value="HDc"/>
    <property type="match status" value="1"/>
</dbReference>
<dbReference type="InterPro" id="IPR003607">
    <property type="entry name" value="HD/PDEase_dom"/>
</dbReference>
<dbReference type="Pfam" id="PF01966">
    <property type="entry name" value="HD"/>
    <property type="match status" value="1"/>
</dbReference>
<dbReference type="SMART" id="SM00471">
    <property type="entry name" value="HDc"/>
    <property type="match status" value="1"/>
</dbReference>
<dbReference type="GeneID" id="98659449"/>